<dbReference type="SUPFAM" id="SSF53901">
    <property type="entry name" value="Thiolase-like"/>
    <property type="match status" value="2"/>
</dbReference>
<dbReference type="InterPro" id="IPR055140">
    <property type="entry name" value="Thiolase_C_2"/>
</dbReference>
<dbReference type="InterPro" id="IPR016039">
    <property type="entry name" value="Thiolase-like"/>
</dbReference>
<feature type="domain" description="Thiolase C-terminal" evidence="2">
    <location>
        <begin position="280"/>
        <end position="399"/>
    </location>
</feature>
<feature type="domain" description="Thiolase N-terminal" evidence="1">
    <location>
        <begin position="5"/>
        <end position="209"/>
    </location>
</feature>
<evidence type="ECO:0000259" key="2">
    <source>
        <dbReference type="Pfam" id="PF22691"/>
    </source>
</evidence>
<proteinExistence type="predicted"/>
<name>A0A5E7ATU2_PSEFL</name>
<organism evidence="3 4">
    <name type="scientific">Pseudomonas fluorescens</name>
    <dbReference type="NCBI Taxonomy" id="294"/>
    <lineage>
        <taxon>Bacteria</taxon>
        <taxon>Pseudomonadati</taxon>
        <taxon>Pseudomonadota</taxon>
        <taxon>Gammaproteobacteria</taxon>
        <taxon>Pseudomonadales</taxon>
        <taxon>Pseudomonadaceae</taxon>
        <taxon>Pseudomonas</taxon>
    </lineage>
</organism>
<dbReference type="InterPro" id="IPR002155">
    <property type="entry name" value="Thiolase"/>
</dbReference>
<dbReference type="Gene3D" id="3.40.47.10">
    <property type="match status" value="1"/>
</dbReference>
<dbReference type="Proteomes" id="UP000337909">
    <property type="component" value="Unassembled WGS sequence"/>
</dbReference>
<sequence length="413" mass="43805">MSTIYIAGIAMTVFGRHLERSLEDLAREALNSALQDAGCTTEDLGIAFYAGMTNGPLQGQIAIPGQVVFSKIGIQGIPIYNIENACASGSSAFNLAVQSLKAGTTDVALALGAEKMNIADKLKAFSVFEGGWDVSRVEQNYQTLLQMGEGVEVPAGSESDKPYSKFMAIYAAMCRYHMSNYGTTQRQIAAVSAKNHTHSVHNPFSQFRKPFSIEEILAAPPITYPITLPMCAPLSDGAAAAILCTEEGLKRIGADKSRCIKVAASVMRSFSHRRLDQPELNVGRLAANQAYELAGLGPQDMHVAEVHDASAMGEIIQVENLGFVPLGQGGPAAERGEFTLGGRIPVNTSGGLESKGHPLGATGIGQLWELVTQLRGEAGKRQVEGARHAIQENGGGLQGIEEAAVAIHILSKE</sequence>
<gene>
    <name evidence="3" type="ORF">PS691_01169</name>
</gene>
<evidence type="ECO:0000313" key="3">
    <source>
        <dbReference type="EMBL" id="VVN82099.1"/>
    </source>
</evidence>
<evidence type="ECO:0008006" key="5">
    <source>
        <dbReference type="Google" id="ProtNLM"/>
    </source>
</evidence>
<accession>A0A5E7ATU2</accession>
<evidence type="ECO:0000259" key="1">
    <source>
        <dbReference type="Pfam" id="PF00108"/>
    </source>
</evidence>
<protein>
    <recommendedName>
        <fullName evidence="5">Thiolase</fullName>
    </recommendedName>
</protein>
<dbReference type="OrthoDB" id="7053663at2"/>
<dbReference type="GO" id="GO:0003988">
    <property type="term" value="F:acetyl-CoA C-acyltransferase activity"/>
    <property type="evidence" value="ECO:0007669"/>
    <property type="project" value="UniProtKB-ARBA"/>
</dbReference>
<dbReference type="PANTHER" id="PTHR42870:SF1">
    <property type="entry name" value="NON-SPECIFIC LIPID-TRANSFER PROTEIN-LIKE 2"/>
    <property type="match status" value="1"/>
</dbReference>
<dbReference type="RefSeq" id="WP_150641255.1">
    <property type="nucleotide sequence ID" value="NZ_CABVHQ010000008.1"/>
</dbReference>
<dbReference type="InterPro" id="IPR020616">
    <property type="entry name" value="Thiolase_N"/>
</dbReference>
<evidence type="ECO:0000313" key="4">
    <source>
        <dbReference type="Proteomes" id="UP000337909"/>
    </source>
</evidence>
<dbReference type="Pfam" id="PF00108">
    <property type="entry name" value="Thiolase_N"/>
    <property type="match status" value="1"/>
</dbReference>
<dbReference type="EMBL" id="CABVHQ010000008">
    <property type="protein sequence ID" value="VVN82099.1"/>
    <property type="molecule type" value="Genomic_DNA"/>
</dbReference>
<dbReference type="AlphaFoldDB" id="A0A5E7ATU2"/>
<dbReference type="CDD" id="cd00829">
    <property type="entry name" value="SCP-x_thiolase"/>
    <property type="match status" value="1"/>
</dbReference>
<dbReference type="PANTHER" id="PTHR42870">
    <property type="entry name" value="ACETYL-COA C-ACETYLTRANSFERASE"/>
    <property type="match status" value="1"/>
</dbReference>
<dbReference type="Pfam" id="PF22691">
    <property type="entry name" value="Thiolase_C_1"/>
    <property type="match status" value="1"/>
</dbReference>
<reference evidence="3 4" key="1">
    <citation type="submission" date="2019-09" db="EMBL/GenBank/DDBJ databases">
        <authorList>
            <person name="Chandra G."/>
            <person name="Truman W A."/>
        </authorList>
    </citation>
    <scope>NUCLEOTIDE SEQUENCE [LARGE SCALE GENOMIC DNA]</scope>
    <source>
        <strain evidence="3">PS691</strain>
    </source>
</reference>
<dbReference type="PIRSF" id="PIRSF000429">
    <property type="entry name" value="Ac-CoA_Ac_transf"/>
    <property type="match status" value="1"/>
</dbReference>